<dbReference type="NCBIfam" id="NF040701">
    <property type="entry name" value="RecJ_Meth"/>
    <property type="match status" value="1"/>
</dbReference>
<dbReference type="PANTHER" id="PTHR30255">
    <property type="entry name" value="SINGLE-STRANDED-DNA-SPECIFIC EXONUCLEASE RECJ"/>
    <property type="match status" value="1"/>
</dbReference>
<reference evidence="5" key="1">
    <citation type="journal article" date="2016" name="Genome Announc.">
        <title>Draft Genome Sequences of Methanobrevibacter curvatus DSM11111, Methanobrevibacter cuticularis DSM11139, Methanobrevibacter filiformis DSM11501, and Methanobrevibacter oralis DSM7256.</title>
        <authorList>
            <person name="Poehlein A."/>
            <person name="Seedorf H."/>
        </authorList>
    </citation>
    <scope>NUCLEOTIDE SEQUENCE [LARGE SCALE GENOMIC DNA]</scope>
    <source>
        <strain evidence="5">DSM 7256 / JCM 30027 / ZR</strain>
    </source>
</reference>
<dbReference type="EMBL" id="LWMU01000059">
    <property type="protein sequence ID" value="KZX13016.1"/>
    <property type="molecule type" value="Genomic_DNA"/>
</dbReference>
<dbReference type="InterPro" id="IPR038763">
    <property type="entry name" value="DHH_sf"/>
</dbReference>
<feature type="domain" description="DDH" evidence="1">
    <location>
        <begin position="27"/>
        <end position="149"/>
    </location>
</feature>
<evidence type="ECO:0000259" key="1">
    <source>
        <dbReference type="Pfam" id="PF01368"/>
    </source>
</evidence>
<accession>A0A166B8N7</accession>
<dbReference type="InterPro" id="IPR001667">
    <property type="entry name" value="DDH_dom"/>
</dbReference>
<protein>
    <submittedName>
        <fullName evidence="4">DHHA1 domain protein</fullName>
    </submittedName>
</protein>
<evidence type="ECO:0000259" key="2">
    <source>
        <dbReference type="Pfam" id="PF02272"/>
    </source>
</evidence>
<dbReference type="Gene3D" id="3.90.1640.30">
    <property type="match status" value="1"/>
</dbReference>
<dbReference type="Proteomes" id="UP000077428">
    <property type="component" value="Unassembled WGS sequence"/>
</dbReference>
<name>A0A166B8N7_METOA</name>
<evidence type="ECO:0000313" key="5">
    <source>
        <dbReference type="Proteomes" id="UP000077428"/>
    </source>
</evidence>
<dbReference type="PANTHER" id="PTHR30255:SF3">
    <property type="entry name" value="SINGLE-STRANDED-DNA-SPECIFIC EXONUCLEASE RECJ"/>
    <property type="match status" value="1"/>
</dbReference>
<dbReference type="InterPro" id="IPR053584">
    <property type="entry name" value="RecJ_exonuclease"/>
</dbReference>
<dbReference type="STRING" id="66851.MBORA_09170"/>
<evidence type="ECO:0000259" key="3">
    <source>
        <dbReference type="Pfam" id="PF21763"/>
    </source>
</evidence>
<feature type="domain" description="DHH-CID" evidence="3">
    <location>
        <begin position="198"/>
        <end position="266"/>
    </location>
</feature>
<dbReference type="GO" id="GO:0003676">
    <property type="term" value="F:nucleic acid binding"/>
    <property type="evidence" value="ECO:0007669"/>
    <property type="project" value="InterPro"/>
</dbReference>
<feature type="domain" description="DHHA1" evidence="2">
    <location>
        <begin position="371"/>
        <end position="464"/>
    </location>
</feature>
<dbReference type="Pfam" id="PF21763">
    <property type="entry name" value="DHH_CID"/>
    <property type="match status" value="1"/>
</dbReference>
<dbReference type="InterPro" id="IPR003156">
    <property type="entry name" value="DHHA1_dom"/>
</dbReference>
<gene>
    <name evidence="4" type="ORF">MBORA_09170</name>
</gene>
<dbReference type="SUPFAM" id="SSF64182">
    <property type="entry name" value="DHH phosphoesterases"/>
    <property type="match status" value="1"/>
</dbReference>
<evidence type="ECO:0000313" key="4">
    <source>
        <dbReference type="EMBL" id="KZX13016.1"/>
    </source>
</evidence>
<dbReference type="InterPro" id="IPR048515">
    <property type="entry name" value="DHH_CID"/>
</dbReference>
<dbReference type="Gene3D" id="3.10.310.30">
    <property type="match status" value="1"/>
</dbReference>
<dbReference type="Pfam" id="PF01368">
    <property type="entry name" value="DHH"/>
    <property type="match status" value="1"/>
</dbReference>
<keyword evidence="5" id="KW-1185">Reference proteome</keyword>
<comment type="caution">
    <text evidence="4">The sequence shown here is derived from an EMBL/GenBank/DDBJ whole genome shotgun (WGS) entry which is preliminary data.</text>
</comment>
<sequence length="470" mass="53154">MIKMEIPQLMREQFKQAKEIIDKSKNIKVYSHIDCDGICSGAILSTLLDRQNKKHDIEFVNLDVLDDLPLDHELTIFSDLGSGQAIDKYAKKGQKIIVLDHHPPLRNLDYKNDKDYTYLEINPMHHGIDGSYDVCGGGLCYFLAKEYEYKDLSWIGVLSAIGDMQNMQTGHFEGLNKIIQKDAINEGYLELHESDINLYGRSTRPLFVALSYFSDIKLPITNNRNESMAVLEEIGIDEKNNRRTLSQLTHEEKGRLYEKLVEMLSKELPGKYVQYIPRLIIGDSYTFLKEEKGTFLQDGSEFSTAMNACGRNQKEEIALKVLKGNRIDGLDELKSVSKSHKYNLATSMQKIVDDENNKIVELENLQYFNGGDIKSEIIGTITGMILGYCNWKKPIIGFTSTENGLKVSLRCSKLLSYDGIHFGNIIREVAQEVGGVGGGHAMACGAYIPHDKKDEFIEKFNKKLIGKIAN</sequence>
<dbReference type="Pfam" id="PF02272">
    <property type="entry name" value="DHHA1"/>
    <property type="match status" value="1"/>
</dbReference>
<proteinExistence type="predicted"/>
<dbReference type="GO" id="GO:0004527">
    <property type="term" value="F:exonuclease activity"/>
    <property type="evidence" value="ECO:0007669"/>
    <property type="project" value="UniProtKB-KW"/>
</dbReference>
<dbReference type="OrthoDB" id="36101at2157"/>
<dbReference type="InterPro" id="IPR051673">
    <property type="entry name" value="SSDNA_exonuclease_RecJ"/>
</dbReference>
<dbReference type="AlphaFoldDB" id="A0A166B8N7"/>
<organism evidence="4 5">
    <name type="scientific">Methanobrevibacter oralis</name>
    <dbReference type="NCBI Taxonomy" id="66851"/>
    <lineage>
        <taxon>Archaea</taxon>
        <taxon>Methanobacteriati</taxon>
        <taxon>Methanobacteriota</taxon>
        <taxon>Methanomada group</taxon>
        <taxon>Methanobacteria</taxon>
        <taxon>Methanobacteriales</taxon>
        <taxon>Methanobacteriaceae</taxon>
        <taxon>Methanobrevibacter</taxon>
    </lineage>
</organism>
<dbReference type="PATRIC" id="fig|66851.6.peg.1008"/>